<evidence type="ECO:0000313" key="4">
    <source>
        <dbReference type="Proteomes" id="UP000176420"/>
    </source>
</evidence>
<dbReference type="AlphaFoldDB" id="A0A1G2BG57"/>
<dbReference type="InterPro" id="IPR036388">
    <property type="entry name" value="WH-like_DNA-bd_sf"/>
</dbReference>
<feature type="domain" description="AAA" evidence="1">
    <location>
        <begin position="18"/>
        <end position="139"/>
    </location>
</feature>
<dbReference type="PANTHER" id="PTHR43566:SF1">
    <property type="entry name" value="AAA+ ATPASE DOMAIN-CONTAINING PROTEIN"/>
    <property type="match status" value="1"/>
</dbReference>
<dbReference type="InterPro" id="IPR036390">
    <property type="entry name" value="WH_DNA-bd_sf"/>
</dbReference>
<dbReference type="InterPro" id="IPR041682">
    <property type="entry name" value="AAA_14"/>
</dbReference>
<dbReference type="PANTHER" id="PTHR43566">
    <property type="entry name" value="CONSERVED PROTEIN"/>
    <property type="match status" value="1"/>
</dbReference>
<dbReference type="Pfam" id="PF13173">
    <property type="entry name" value="AAA_14"/>
    <property type="match status" value="1"/>
</dbReference>
<dbReference type="Proteomes" id="UP000176420">
    <property type="component" value="Unassembled WGS sequence"/>
</dbReference>
<dbReference type="EMBL" id="MHKI01000004">
    <property type="protein sequence ID" value="OGY88144.1"/>
    <property type="molecule type" value="Genomic_DNA"/>
</dbReference>
<sequence length="385" mass="43950">MNYKRTIFDQLYENIGKKPILVLYGARQVGKTTLIKSILARFSHTLYLQGDDPKEALLLENKSAKELSELVSGYELVVIDEAQRVKNIGISLKLMADNIEQVRVVATGSSSFELANKLSEPLTGRNRKFYLYPLSVKELADAYGKIQVSKELDSLLTFGMYPAIVNALSREEKAILIKELAGDYLFKDLFLFGDIRNSFAFEKLAKLLALRIGSEISYSELAKEVGVSRDTIYNYVNLLEQAFIIFRLTPLYTNKTKEINKRHKIYFYDVGIRNALIGNTDPIDIRPDKGAIFENFFIAEKIKERAYSMRSSAIHFWRNRQGAEVDLVELINTGKDIFAYECKWKNQTTAPIAFKTSYPHSSFECITTENIITHFVSYRKIGTIS</sequence>
<dbReference type="InterPro" id="IPR025420">
    <property type="entry name" value="DUF4143"/>
</dbReference>
<evidence type="ECO:0000259" key="1">
    <source>
        <dbReference type="Pfam" id="PF13173"/>
    </source>
</evidence>
<evidence type="ECO:0000313" key="3">
    <source>
        <dbReference type="EMBL" id="OGY88144.1"/>
    </source>
</evidence>
<name>A0A1G2BG57_9BACT</name>
<organism evidence="3 4">
    <name type="scientific">Candidatus Kerfeldbacteria bacterium RIFOXYB2_FULL_38_14</name>
    <dbReference type="NCBI Taxonomy" id="1798547"/>
    <lineage>
        <taxon>Bacteria</taxon>
        <taxon>Candidatus Kerfeldiibacteriota</taxon>
    </lineage>
</organism>
<protein>
    <recommendedName>
        <fullName evidence="5">AAA+ ATPase domain-containing protein</fullName>
    </recommendedName>
</protein>
<dbReference type="InterPro" id="IPR027417">
    <property type="entry name" value="P-loop_NTPase"/>
</dbReference>
<dbReference type="SUPFAM" id="SSF46785">
    <property type="entry name" value="Winged helix' DNA-binding domain"/>
    <property type="match status" value="1"/>
</dbReference>
<evidence type="ECO:0000259" key="2">
    <source>
        <dbReference type="Pfam" id="PF13635"/>
    </source>
</evidence>
<comment type="caution">
    <text evidence="3">The sequence shown here is derived from an EMBL/GenBank/DDBJ whole genome shotgun (WGS) entry which is preliminary data.</text>
</comment>
<reference evidence="3 4" key="1">
    <citation type="journal article" date="2016" name="Nat. Commun.">
        <title>Thousands of microbial genomes shed light on interconnected biogeochemical processes in an aquifer system.</title>
        <authorList>
            <person name="Anantharaman K."/>
            <person name="Brown C.T."/>
            <person name="Hug L.A."/>
            <person name="Sharon I."/>
            <person name="Castelle C.J."/>
            <person name="Probst A.J."/>
            <person name="Thomas B.C."/>
            <person name="Singh A."/>
            <person name="Wilkins M.J."/>
            <person name="Karaoz U."/>
            <person name="Brodie E.L."/>
            <person name="Williams K.H."/>
            <person name="Hubbard S.S."/>
            <person name="Banfield J.F."/>
        </authorList>
    </citation>
    <scope>NUCLEOTIDE SEQUENCE [LARGE SCALE GENOMIC DNA]</scope>
</reference>
<proteinExistence type="predicted"/>
<dbReference type="Gene3D" id="3.40.50.300">
    <property type="entry name" value="P-loop containing nucleotide triphosphate hydrolases"/>
    <property type="match status" value="1"/>
</dbReference>
<dbReference type="SUPFAM" id="SSF52540">
    <property type="entry name" value="P-loop containing nucleoside triphosphate hydrolases"/>
    <property type="match status" value="1"/>
</dbReference>
<evidence type="ECO:0008006" key="5">
    <source>
        <dbReference type="Google" id="ProtNLM"/>
    </source>
</evidence>
<accession>A0A1G2BG57</accession>
<dbReference type="Gene3D" id="1.10.10.10">
    <property type="entry name" value="Winged helix-like DNA-binding domain superfamily/Winged helix DNA-binding domain"/>
    <property type="match status" value="1"/>
</dbReference>
<gene>
    <name evidence="3" type="ORF">A2319_01810</name>
</gene>
<feature type="domain" description="DUF4143" evidence="2">
    <location>
        <begin position="188"/>
        <end position="344"/>
    </location>
</feature>
<dbReference type="Pfam" id="PF13635">
    <property type="entry name" value="DUF4143"/>
    <property type="match status" value="1"/>
</dbReference>